<keyword evidence="5" id="KW-1185">Reference proteome</keyword>
<feature type="domain" description="GH16" evidence="3">
    <location>
        <begin position="21"/>
        <end position="279"/>
    </location>
</feature>
<gene>
    <name evidence="4" type="ORF">JOC58_000199</name>
</gene>
<protein>
    <submittedName>
        <fullName evidence="4">Beta-glucanase (GH16 family)</fullName>
    </submittedName>
</protein>
<feature type="chain" id="PRO_5045842688" evidence="2">
    <location>
        <begin position="33"/>
        <end position="411"/>
    </location>
</feature>
<dbReference type="InterPro" id="IPR008999">
    <property type="entry name" value="Actin-crosslinking"/>
</dbReference>
<sequence>MNGKKIGLSLLSLICSAALIVPWSASSSTASASSSSPWVQIWADDFNGANGTGVDTSKWNQEIGNNNGWGNNELQYYTNSTKNAYMENGSLVLQANKENMQGSSYTSARLTTANKFNVKYGKIEIRAKVPYGKGIWPAAWMLGSDIGSNPWPGSGEIDIMEYVGPVAPNTVYGTIHGPGYSGSNGLSAGYTIGERFSNAFHTYTVEWEPGAIRWYVDGNLYHTRTPVDAGDNTWAFDKPFFLLLNLAVGGNWPGNPDASTTFPQKYQIDYVHVFQRQNGYNIVALKAGANNKYVSAENYGNDALIARSDTVSTWERFEQIDLGNNRIALRSLINGKYVTADNTGASPLIANKTAIGTWETFELGTTADGKRTLKSLANNLYVTAENGGNGSLIASRSSVGGAWETFELVKQ</sequence>
<dbReference type="Gene3D" id="2.80.10.50">
    <property type="match status" value="1"/>
</dbReference>
<dbReference type="InterPro" id="IPR000757">
    <property type="entry name" value="Beta-glucanase-like"/>
</dbReference>
<accession>A0ABU1ITI5</accession>
<evidence type="ECO:0000259" key="3">
    <source>
        <dbReference type="PROSITE" id="PS51762"/>
    </source>
</evidence>
<comment type="similarity">
    <text evidence="1">Belongs to the glycosyl hydrolase 16 family.</text>
</comment>
<evidence type="ECO:0000313" key="4">
    <source>
        <dbReference type="EMBL" id="MDR6242315.1"/>
    </source>
</evidence>
<dbReference type="CDD" id="cd08023">
    <property type="entry name" value="GH16_laminarinase_like"/>
    <property type="match status" value="1"/>
</dbReference>
<dbReference type="PROSITE" id="PS51762">
    <property type="entry name" value="GH16_2"/>
    <property type="match status" value="1"/>
</dbReference>
<evidence type="ECO:0000313" key="5">
    <source>
        <dbReference type="Proteomes" id="UP001185028"/>
    </source>
</evidence>
<keyword evidence="2" id="KW-0732">Signal</keyword>
<dbReference type="EMBL" id="JAVDQH010000001">
    <property type="protein sequence ID" value="MDR6242315.1"/>
    <property type="molecule type" value="Genomic_DNA"/>
</dbReference>
<dbReference type="Proteomes" id="UP001185028">
    <property type="component" value="Unassembled WGS sequence"/>
</dbReference>
<dbReference type="Pfam" id="PF00722">
    <property type="entry name" value="Glyco_hydro_16"/>
    <property type="match status" value="1"/>
</dbReference>
<proteinExistence type="inferred from homology"/>
<evidence type="ECO:0000256" key="2">
    <source>
        <dbReference type="SAM" id="SignalP"/>
    </source>
</evidence>
<comment type="caution">
    <text evidence="4">The sequence shown here is derived from an EMBL/GenBank/DDBJ whole genome shotgun (WGS) entry which is preliminary data.</text>
</comment>
<feature type="signal peptide" evidence="2">
    <location>
        <begin position="1"/>
        <end position="32"/>
    </location>
</feature>
<organism evidence="4 5">
    <name type="scientific">Paenibacillus hunanensis</name>
    <dbReference type="NCBI Taxonomy" id="539262"/>
    <lineage>
        <taxon>Bacteria</taxon>
        <taxon>Bacillati</taxon>
        <taxon>Bacillota</taxon>
        <taxon>Bacilli</taxon>
        <taxon>Bacillales</taxon>
        <taxon>Paenibacillaceae</taxon>
        <taxon>Paenibacillus</taxon>
    </lineage>
</organism>
<dbReference type="SUPFAM" id="SSF50405">
    <property type="entry name" value="Actin-crosslinking proteins"/>
    <property type="match status" value="2"/>
</dbReference>
<dbReference type="RefSeq" id="WP_188774785.1">
    <property type="nucleotide sequence ID" value="NZ_BMMB01000003.1"/>
</dbReference>
<evidence type="ECO:0000256" key="1">
    <source>
        <dbReference type="ARBA" id="ARBA00006865"/>
    </source>
</evidence>
<name>A0ABU1ITI5_9BACL</name>
<dbReference type="PANTHER" id="PTHR10963">
    <property type="entry name" value="GLYCOSYL HYDROLASE-RELATED"/>
    <property type="match status" value="1"/>
</dbReference>
<dbReference type="InterPro" id="IPR050546">
    <property type="entry name" value="Glycosyl_Hydrlase_16"/>
</dbReference>
<dbReference type="Gene3D" id="2.60.120.200">
    <property type="match status" value="1"/>
</dbReference>
<dbReference type="InterPro" id="IPR013320">
    <property type="entry name" value="ConA-like_dom_sf"/>
</dbReference>
<dbReference type="PANTHER" id="PTHR10963:SF55">
    <property type="entry name" value="GLYCOSIDE HYDROLASE FAMILY 16 PROTEIN"/>
    <property type="match status" value="1"/>
</dbReference>
<dbReference type="CDD" id="cd00257">
    <property type="entry name" value="beta-trefoil_FSCN-like"/>
    <property type="match status" value="1"/>
</dbReference>
<reference evidence="4 5" key="1">
    <citation type="submission" date="2023-07" db="EMBL/GenBank/DDBJ databases">
        <title>Genomic Encyclopedia of Type Strains, Phase IV (KMG-IV): sequencing the most valuable type-strain genomes for metagenomic binning, comparative biology and taxonomic classification.</title>
        <authorList>
            <person name="Goeker M."/>
        </authorList>
    </citation>
    <scope>NUCLEOTIDE SEQUENCE [LARGE SCALE GENOMIC DNA]</scope>
    <source>
        <strain evidence="4 5">DSM 22170</strain>
    </source>
</reference>
<dbReference type="SUPFAM" id="SSF49899">
    <property type="entry name" value="Concanavalin A-like lectins/glucanases"/>
    <property type="match status" value="1"/>
</dbReference>